<dbReference type="EMBL" id="GBXM01058972">
    <property type="protein sequence ID" value="JAH49605.1"/>
    <property type="molecule type" value="Transcribed_RNA"/>
</dbReference>
<protein>
    <submittedName>
        <fullName evidence="1">Uncharacterized protein</fullName>
    </submittedName>
</protein>
<reference evidence="1" key="2">
    <citation type="journal article" date="2015" name="Fish Shellfish Immunol.">
        <title>Early steps in the European eel (Anguilla anguilla)-Vibrio vulnificus interaction in the gills: Role of the RtxA13 toxin.</title>
        <authorList>
            <person name="Callol A."/>
            <person name="Pajuelo D."/>
            <person name="Ebbesson L."/>
            <person name="Teles M."/>
            <person name="MacKenzie S."/>
            <person name="Amaro C."/>
        </authorList>
    </citation>
    <scope>NUCLEOTIDE SEQUENCE</scope>
</reference>
<name>A0A0E9T9P7_ANGAN</name>
<organism evidence="1">
    <name type="scientific">Anguilla anguilla</name>
    <name type="common">European freshwater eel</name>
    <name type="synonym">Muraena anguilla</name>
    <dbReference type="NCBI Taxonomy" id="7936"/>
    <lineage>
        <taxon>Eukaryota</taxon>
        <taxon>Metazoa</taxon>
        <taxon>Chordata</taxon>
        <taxon>Craniata</taxon>
        <taxon>Vertebrata</taxon>
        <taxon>Euteleostomi</taxon>
        <taxon>Actinopterygii</taxon>
        <taxon>Neopterygii</taxon>
        <taxon>Teleostei</taxon>
        <taxon>Anguilliformes</taxon>
        <taxon>Anguillidae</taxon>
        <taxon>Anguilla</taxon>
    </lineage>
</organism>
<accession>A0A0E9T9P7</accession>
<reference evidence="1" key="1">
    <citation type="submission" date="2014-11" db="EMBL/GenBank/DDBJ databases">
        <authorList>
            <person name="Amaro Gonzalez C."/>
        </authorList>
    </citation>
    <scope>NUCLEOTIDE SEQUENCE</scope>
</reference>
<proteinExistence type="predicted"/>
<dbReference type="AlphaFoldDB" id="A0A0E9T9P7"/>
<evidence type="ECO:0000313" key="1">
    <source>
        <dbReference type="EMBL" id="JAH49605.1"/>
    </source>
</evidence>
<sequence>MEDILEMYRFLTTFQLYNGWCTRHPGIHGLKK</sequence>